<reference evidence="3 4" key="1">
    <citation type="submission" date="2018-06" db="EMBL/GenBank/DDBJ databases">
        <title>Natronomonas sp. F16-60 a new haloarchaeon isolated from a solar saltern of Isla Cristina, Huelva, Spain.</title>
        <authorList>
            <person name="Duran-Viseras A."/>
            <person name="Sanchez-Porro C."/>
            <person name="Ventosa A."/>
        </authorList>
    </citation>
    <scope>NUCLEOTIDE SEQUENCE [LARGE SCALE GENOMIC DNA]</scope>
    <source>
        <strain evidence="3 4">F16-60</strain>
    </source>
</reference>
<dbReference type="Proteomes" id="UP000319894">
    <property type="component" value="Unassembled WGS sequence"/>
</dbReference>
<name>A0A554NFL8_9EURY</name>
<feature type="region of interest" description="Disordered" evidence="1">
    <location>
        <begin position="180"/>
        <end position="214"/>
    </location>
</feature>
<keyword evidence="4" id="KW-1185">Reference proteome</keyword>
<dbReference type="InParanoid" id="A0A554NFL8"/>
<comment type="caution">
    <text evidence="3">The sequence shown here is derived from an EMBL/GenBank/DDBJ whole genome shotgun (WGS) entry which is preliminary data.</text>
</comment>
<sequence length="214" mass="23255">MTAPSLPSGYDVSKHVSAGRHDCHITVGFDQQGTRIPRFLVQLHYHTTTGADHWAEIARMDHNETAPTGHEIYSEGLHVDIARRSGATVHLQIRHNPLPSNRGKVIRGCVTYLHSNADYFIDVYKGRKSPGGGPPRWSPDGGEPTPTLICENPVDMDMSQESPVEDALSPDELSAILAEATGTTAEEIEQGAEELNLSPPDEATVVSDESSTHD</sequence>
<dbReference type="AlphaFoldDB" id="A0A554NFL8"/>
<proteinExistence type="predicted"/>
<accession>A0A554NFL8</accession>
<evidence type="ECO:0000313" key="4">
    <source>
        <dbReference type="Proteomes" id="UP000319894"/>
    </source>
</evidence>
<gene>
    <name evidence="3" type="ORF">DP107_03215</name>
</gene>
<dbReference type="EMBL" id="QMDX01000001">
    <property type="protein sequence ID" value="TSD16183.1"/>
    <property type="molecule type" value="Genomic_DNA"/>
</dbReference>
<evidence type="ECO:0000259" key="2">
    <source>
        <dbReference type="Pfam" id="PF24839"/>
    </source>
</evidence>
<organism evidence="3 4">
    <name type="scientific">Haloglomus irregulare</name>
    <dbReference type="NCBI Taxonomy" id="2234134"/>
    <lineage>
        <taxon>Archaea</taxon>
        <taxon>Methanobacteriati</taxon>
        <taxon>Methanobacteriota</taxon>
        <taxon>Stenosarchaea group</taxon>
        <taxon>Halobacteria</taxon>
        <taxon>Halobacteriales</taxon>
        <taxon>Natronomonadaceae</taxon>
        <taxon>Haloglomus</taxon>
    </lineage>
</organism>
<feature type="domain" description="DUF7718" evidence="2">
    <location>
        <begin position="21"/>
        <end position="126"/>
    </location>
</feature>
<dbReference type="Pfam" id="PF24839">
    <property type="entry name" value="DUF7718"/>
    <property type="match status" value="1"/>
</dbReference>
<protein>
    <recommendedName>
        <fullName evidence="2">DUF7718 domain-containing protein</fullName>
    </recommendedName>
</protein>
<evidence type="ECO:0000256" key="1">
    <source>
        <dbReference type="SAM" id="MobiDB-lite"/>
    </source>
</evidence>
<dbReference type="InterPro" id="IPR056135">
    <property type="entry name" value="DUF7718"/>
</dbReference>
<evidence type="ECO:0000313" key="3">
    <source>
        <dbReference type="EMBL" id="TSD16183.1"/>
    </source>
</evidence>